<dbReference type="AlphaFoldDB" id="E3BJ86"/>
<accession>E3BJ86</accession>
<name>E3BJ86_9VIBR</name>
<reference evidence="1 2" key="1">
    <citation type="journal article" date="2012" name="Int. J. Syst. Evol. Microbiol.">
        <title>Vibrio caribbeanicus sp. nov., isolated from the marine sponge Scleritoderma cyanea.</title>
        <authorList>
            <person name="Hoffmann M."/>
            <person name="Monday S.R."/>
            <person name="Allard M.W."/>
            <person name="Strain E.A."/>
            <person name="Whittaker P."/>
            <person name="Naum M."/>
            <person name="McCarthy P.J."/>
            <person name="Lopez J.V."/>
            <person name="Fischer M."/>
            <person name="Brown E.W."/>
        </authorList>
    </citation>
    <scope>NUCLEOTIDE SEQUENCE [LARGE SCALE GENOMIC DNA]</scope>
    <source>
        <strain evidence="1 2">ATCC BAA-2122</strain>
    </source>
</reference>
<dbReference type="Proteomes" id="UP000002943">
    <property type="component" value="Unassembled WGS sequence"/>
</dbReference>
<evidence type="ECO:0000313" key="2">
    <source>
        <dbReference type="Proteomes" id="UP000002943"/>
    </source>
</evidence>
<comment type="caution">
    <text evidence="1">The sequence shown here is derived from an EMBL/GenBank/DDBJ whole genome shotgun (WGS) entry which is preliminary data.</text>
</comment>
<proteinExistence type="predicted"/>
<keyword evidence="2" id="KW-1185">Reference proteome</keyword>
<sequence>MKTLKYVHINTVGKKMAKLTLQEQMLKAGLVNEKKLKKGEKRLQKISNASS</sequence>
<dbReference type="EMBL" id="AEIU01000069">
    <property type="protein sequence ID" value="EFP96655.1"/>
    <property type="molecule type" value="Genomic_DNA"/>
</dbReference>
<evidence type="ECO:0000313" key="1">
    <source>
        <dbReference type="EMBL" id="EFP96655.1"/>
    </source>
</evidence>
<organism evidence="1 2">
    <name type="scientific">Vibrio caribbeanicus ATCC BAA-2122</name>
    <dbReference type="NCBI Taxonomy" id="796620"/>
    <lineage>
        <taxon>Bacteria</taxon>
        <taxon>Pseudomonadati</taxon>
        <taxon>Pseudomonadota</taxon>
        <taxon>Gammaproteobacteria</taxon>
        <taxon>Vibrionales</taxon>
        <taxon>Vibrionaceae</taxon>
        <taxon>Vibrio</taxon>
    </lineage>
</organism>
<gene>
    <name evidence="1" type="ORF">VIBC2010_06794</name>
</gene>
<protein>
    <submittedName>
        <fullName evidence="1">Uncharacterized protein</fullName>
    </submittedName>
</protein>